<name>A0ABW1G654_9ACTN</name>
<dbReference type="Pfam" id="PF00583">
    <property type="entry name" value="Acetyltransf_1"/>
    <property type="match status" value="1"/>
</dbReference>
<evidence type="ECO:0000313" key="4">
    <source>
        <dbReference type="EMBL" id="MFC5910074.1"/>
    </source>
</evidence>
<comment type="caution">
    <text evidence="4">The sequence shown here is derived from an EMBL/GenBank/DDBJ whole genome shotgun (WGS) entry which is preliminary data.</text>
</comment>
<feature type="domain" description="N-acetyltransferase" evidence="3">
    <location>
        <begin position="3"/>
        <end position="171"/>
    </location>
</feature>
<accession>A0ABW1G654</accession>
<dbReference type="EMBL" id="JBHSQJ010000100">
    <property type="protein sequence ID" value="MFC5910074.1"/>
    <property type="molecule type" value="Genomic_DNA"/>
</dbReference>
<dbReference type="SUPFAM" id="SSF55729">
    <property type="entry name" value="Acyl-CoA N-acyltransferases (Nat)"/>
    <property type="match status" value="1"/>
</dbReference>
<dbReference type="Gene3D" id="3.40.630.30">
    <property type="match status" value="1"/>
</dbReference>
<proteinExistence type="predicted"/>
<evidence type="ECO:0000313" key="5">
    <source>
        <dbReference type="Proteomes" id="UP001596174"/>
    </source>
</evidence>
<keyword evidence="5" id="KW-1185">Reference proteome</keyword>
<keyword evidence="2 4" id="KW-0012">Acyltransferase</keyword>
<dbReference type="InterPro" id="IPR050832">
    <property type="entry name" value="Bact_Acetyltransf"/>
</dbReference>
<dbReference type="InterPro" id="IPR000182">
    <property type="entry name" value="GNAT_dom"/>
</dbReference>
<dbReference type="PANTHER" id="PTHR43877">
    <property type="entry name" value="AMINOALKYLPHOSPHONATE N-ACETYLTRANSFERASE-RELATED-RELATED"/>
    <property type="match status" value="1"/>
</dbReference>
<dbReference type="CDD" id="cd04301">
    <property type="entry name" value="NAT_SF"/>
    <property type="match status" value="1"/>
</dbReference>
<dbReference type="GO" id="GO:0016746">
    <property type="term" value="F:acyltransferase activity"/>
    <property type="evidence" value="ECO:0007669"/>
    <property type="project" value="UniProtKB-KW"/>
</dbReference>
<keyword evidence="1 4" id="KW-0808">Transferase</keyword>
<gene>
    <name evidence="4" type="ORF">ACFP3V_23000</name>
</gene>
<protein>
    <submittedName>
        <fullName evidence="4">GNAT family N-acetyltransferase</fullName>
        <ecNumber evidence="4">2.3.-.-</ecNumber>
    </submittedName>
</protein>
<dbReference type="PROSITE" id="PS51186">
    <property type="entry name" value="GNAT"/>
    <property type="match status" value="1"/>
</dbReference>
<dbReference type="RefSeq" id="WP_380586596.1">
    <property type="nucleotide sequence ID" value="NZ_JBHSQJ010000100.1"/>
</dbReference>
<dbReference type="Proteomes" id="UP001596174">
    <property type="component" value="Unassembled WGS sequence"/>
</dbReference>
<dbReference type="InterPro" id="IPR016181">
    <property type="entry name" value="Acyl_CoA_acyltransferase"/>
</dbReference>
<evidence type="ECO:0000256" key="1">
    <source>
        <dbReference type="ARBA" id="ARBA00022679"/>
    </source>
</evidence>
<reference evidence="5" key="1">
    <citation type="journal article" date="2019" name="Int. J. Syst. Evol. Microbiol.">
        <title>The Global Catalogue of Microorganisms (GCM) 10K type strain sequencing project: providing services to taxonomists for standard genome sequencing and annotation.</title>
        <authorList>
            <consortium name="The Broad Institute Genomics Platform"/>
            <consortium name="The Broad Institute Genome Sequencing Center for Infectious Disease"/>
            <person name="Wu L."/>
            <person name="Ma J."/>
        </authorList>
    </citation>
    <scope>NUCLEOTIDE SEQUENCE [LARGE SCALE GENOMIC DNA]</scope>
    <source>
        <strain evidence="5">JCM 4816</strain>
    </source>
</reference>
<dbReference type="EC" id="2.3.-.-" evidence="4"/>
<evidence type="ECO:0000256" key="2">
    <source>
        <dbReference type="ARBA" id="ARBA00023315"/>
    </source>
</evidence>
<organism evidence="4 5">
    <name type="scientific">Streptacidiphilus monticola</name>
    <dbReference type="NCBI Taxonomy" id="2161674"/>
    <lineage>
        <taxon>Bacteria</taxon>
        <taxon>Bacillati</taxon>
        <taxon>Actinomycetota</taxon>
        <taxon>Actinomycetes</taxon>
        <taxon>Kitasatosporales</taxon>
        <taxon>Streptomycetaceae</taxon>
        <taxon>Streptacidiphilus</taxon>
    </lineage>
</organism>
<sequence length="172" mass="19436">MHYRIHRIQPGDWELLRDIRLRMLKDTPVAFGERYDDALNRTVQEWERRAARNTAPGNTGYAAVHVPTGQWVGHMRADLDVDDPTLAWLMGVWVQPEHRGRAAGVTDLLLDACVAWATEQPGMRAMLLEVHESNARAIAAYARRGFVPTGRRSPYALLPGTDEIEMRLPLSA</sequence>
<evidence type="ECO:0000259" key="3">
    <source>
        <dbReference type="PROSITE" id="PS51186"/>
    </source>
</evidence>